<dbReference type="GeneID" id="17296726"/>
<dbReference type="KEGG" id="gtt:GUITHDRAFT_113955"/>
<evidence type="ECO:0000313" key="3">
    <source>
        <dbReference type="EnsemblProtists" id="EKX39963"/>
    </source>
</evidence>
<dbReference type="AlphaFoldDB" id="L1IUQ3"/>
<dbReference type="PaxDb" id="55529-EKX39963"/>
<dbReference type="EMBL" id="JH993035">
    <property type="protein sequence ID" value="EKX39963.1"/>
    <property type="molecule type" value="Genomic_DNA"/>
</dbReference>
<reference evidence="4" key="2">
    <citation type="submission" date="2012-11" db="EMBL/GenBank/DDBJ databases">
        <authorList>
            <person name="Kuo A."/>
            <person name="Curtis B.A."/>
            <person name="Tanifuji G."/>
            <person name="Burki F."/>
            <person name="Gruber A."/>
            <person name="Irimia M."/>
            <person name="Maruyama S."/>
            <person name="Arias M.C."/>
            <person name="Ball S.G."/>
            <person name="Gile G.H."/>
            <person name="Hirakawa Y."/>
            <person name="Hopkins J.F."/>
            <person name="Rensing S.A."/>
            <person name="Schmutz J."/>
            <person name="Symeonidi A."/>
            <person name="Elias M."/>
            <person name="Eveleigh R.J."/>
            <person name="Herman E.K."/>
            <person name="Klute M.J."/>
            <person name="Nakayama T."/>
            <person name="Obornik M."/>
            <person name="Reyes-Prieto A."/>
            <person name="Armbrust E.V."/>
            <person name="Aves S.J."/>
            <person name="Beiko R.G."/>
            <person name="Coutinho P."/>
            <person name="Dacks J.B."/>
            <person name="Durnford D.G."/>
            <person name="Fast N.M."/>
            <person name="Green B.R."/>
            <person name="Grisdale C."/>
            <person name="Hempe F."/>
            <person name="Henrissat B."/>
            <person name="Hoppner M.P."/>
            <person name="Ishida K.-I."/>
            <person name="Kim E."/>
            <person name="Koreny L."/>
            <person name="Kroth P.G."/>
            <person name="Liu Y."/>
            <person name="Malik S.-B."/>
            <person name="Maier U.G."/>
            <person name="McRose D."/>
            <person name="Mock T."/>
            <person name="Neilson J.A."/>
            <person name="Onodera N.T."/>
            <person name="Poole A.M."/>
            <person name="Pritham E.J."/>
            <person name="Richards T.A."/>
            <person name="Rocap G."/>
            <person name="Roy S.W."/>
            <person name="Sarai C."/>
            <person name="Schaack S."/>
            <person name="Shirato S."/>
            <person name="Slamovits C.H."/>
            <person name="Spencer D.F."/>
            <person name="Suzuki S."/>
            <person name="Worden A.Z."/>
            <person name="Zauner S."/>
            <person name="Barry K."/>
            <person name="Bell C."/>
            <person name="Bharti A.K."/>
            <person name="Crow J.A."/>
            <person name="Grimwood J."/>
            <person name="Kramer R."/>
            <person name="Lindquist E."/>
            <person name="Lucas S."/>
            <person name="Salamov A."/>
            <person name="McFadden G.I."/>
            <person name="Lane C.E."/>
            <person name="Keeling P.J."/>
            <person name="Gray M.W."/>
            <person name="Grigoriev I.V."/>
            <person name="Archibald J.M."/>
        </authorList>
    </citation>
    <scope>NUCLEOTIDE SEQUENCE</scope>
    <source>
        <strain evidence="4">CCMP2712</strain>
    </source>
</reference>
<sequence length="125" mass="13904">MQTKRMLEKYGKMEEQEQINNFKKQQESVGEAPSSLFPSVIAKKAENARQQLDKSKKLLTSLVNVKKKSSNDDDGSKAENPSKKPKIEATDKPTDKKDEKPAEKKDEGNNSLSALAAYSDDESDA</sequence>
<evidence type="ECO:0000313" key="2">
    <source>
        <dbReference type="EMBL" id="EKX39963.1"/>
    </source>
</evidence>
<gene>
    <name evidence="2" type="ORF">GUITHDRAFT_113955</name>
</gene>
<feature type="compositionally biased region" description="Basic and acidic residues" evidence="1">
    <location>
        <begin position="1"/>
        <end position="15"/>
    </location>
</feature>
<keyword evidence="4" id="KW-1185">Reference proteome</keyword>
<name>L1IUQ3_GUITC</name>
<dbReference type="EnsemblProtists" id="EKX39963">
    <property type="protein sequence ID" value="EKX39963"/>
    <property type="gene ID" value="GUITHDRAFT_113955"/>
</dbReference>
<dbReference type="Proteomes" id="UP000011087">
    <property type="component" value="Unassembled WGS sequence"/>
</dbReference>
<reference evidence="3" key="3">
    <citation type="submission" date="2015-06" db="UniProtKB">
        <authorList>
            <consortium name="EnsemblProtists"/>
        </authorList>
    </citation>
    <scope>IDENTIFICATION</scope>
</reference>
<dbReference type="HOGENOM" id="CLU_1996956_0_0_1"/>
<proteinExistence type="predicted"/>
<feature type="region of interest" description="Disordered" evidence="1">
    <location>
        <begin position="63"/>
        <end position="125"/>
    </location>
</feature>
<feature type="region of interest" description="Disordered" evidence="1">
    <location>
        <begin position="1"/>
        <end position="34"/>
    </location>
</feature>
<evidence type="ECO:0000313" key="4">
    <source>
        <dbReference type="Proteomes" id="UP000011087"/>
    </source>
</evidence>
<accession>L1IUQ3</accession>
<evidence type="ECO:0000256" key="1">
    <source>
        <dbReference type="SAM" id="MobiDB-lite"/>
    </source>
</evidence>
<dbReference type="RefSeq" id="XP_005826943.1">
    <property type="nucleotide sequence ID" value="XM_005826886.1"/>
</dbReference>
<feature type="compositionally biased region" description="Basic and acidic residues" evidence="1">
    <location>
        <begin position="69"/>
        <end position="108"/>
    </location>
</feature>
<reference evidence="2 4" key="1">
    <citation type="journal article" date="2012" name="Nature">
        <title>Algal genomes reveal evolutionary mosaicism and the fate of nucleomorphs.</title>
        <authorList>
            <consortium name="DOE Joint Genome Institute"/>
            <person name="Curtis B.A."/>
            <person name="Tanifuji G."/>
            <person name="Burki F."/>
            <person name="Gruber A."/>
            <person name="Irimia M."/>
            <person name="Maruyama S."/>
            <person name="Arias M.C."/>
            <person name="Ball S.G."/>
            <person name="Gile G.H."/>
            <person name="Hirakawa Y."/>
            <person name="Hopkins J.F."/>
            <person name="Kuo A."/>
            <person name="Rensing S.A."/>
            <person name="Schmutz J."/>
            <person name="Symeonidi A."/>
            <person name="Elias M."/>
            <person name="Eveleigh R.J."/>
            <person name="Herman E.K."/>
            <person name="Klute M.J."/>
            <person name="Nakayama T."/>
            <person name="Obornik M."/>
            <person name="Reyes-Prieto A."/>
            <person name="Armbrust E.V."/>
            <person name="Aves S.J."/>
            <person name="Beiko R.G."/>
            <person name="Coutinho P."/>
            <person name="Dacks J.B."/>
            <person name="Durnford D.G."/>
            <person name="Fast N.M."/>
            <person name="Green B.R."/>
            <person name="Grisdale C.J."/>
            <person name="Hempel F."/>
            <person name="Henrissat B."/>
            <person name="Hoppner M.P."/>
            <person name="Ishida K."/>
            <person name="Kim E."/>
            <person name="Koreny L."/>
            <person name="Kroth P.G."/>
            <person name="Liu Y."/>
            <person name="Malik S.B."/>
            <person name="Maier U.G."/>
            <person name="McRose D."/>
            <person name="Mock T."/>
            <person name="Neilson J.A."/>
            <person name="Onodera N.T."/>
            <person name="Poole A.M."/>
            <person name="Pritham E.J."/>
            <person name="Richards T.A."/>
            <person name="Rocap G."/>
            <person name="Roy S.W."/>
            <person name="Sarai C."/>
            <person name="Schaack S."/>
            <person name="Shirato S."/>
            <person name="Slamovits C.H."/>
            <person name="Spencer D.F."/>
            <person name="Suzuki S."/>
            <person name="Worden A.Z."/>
            <person name="Zauner S."/>
            <person name="Barry K."/>
            <person name="Bell C."/>
            <person name="Bharti A.K."/>
            <person name="Crow J.A."/>
            <person name="Grimwood J."/>
            <person name="Kramer R."/>
            <person name="Lindquist E."/>
            <person name="Lucas S."/>
            <person name="Salamov A."/>
            <person name="McFadden G.I."/>
            <person name="Lane C.E."/>
            <person name="Keeling P.J."/>
            <person name="Gray M.W."/>
            <person name="Grigoriev I.V."/>
            <person name="Archibald J.M."/>
        </authorList>
    </citation>
    <scope>NUCLEOTIDE SEQUENCE</scope>
    <source>
        <strain evidence="2 4">CCMP2712</strain>
    </source>
</reference>
<organism evidence="2">
    <name type="scientific">Guillardia theta (strain CCMP2712)</name>
    <name type="common">Cryptophyte</name>
    <dbReference type="NCBI Taxonomy" id="905079"/>
    <lineage>
        <taxon>Eukaryota</taxon>
        <taxon>Cryptophyceae</taxon>
        <taxon>Pyrenomonadales</taxon>
        <taxon>Geminigeraceae</taxon>
        <taxon>Guillardia</taxon>
    </lineage>
</organism>
<protein>
    <submittedName>
        <fullName evidence="2 3">Uncharacterized protein</fullName>
    </submittedName>
</protein>